<keyword evidence="1" id="KW-1133">Transmembrane helix</keyword>
<feature type="transmembrane region" description="Helical" evidence="1">
    <location>
        <begin position="20"/>
        <end position="38"/>
    </location>
</feature>
<sequence length="79" mass="8964">MELLFVGVLPVARKKDAPDLFLVVSPIYIWLAYVFEASQRAKVCVHRWEQKGINLAKSKLQIKNISVGEELGYLNEMAS</sequence>
<evidence type="ECO:0000313" key="2">
    <source>
        <dbReference type="EMBL" id="KAF7134646.1"/>
    </source>
</evidence>
<evidence type="ECO:0000256" key="1">
    <source>
        <dbReference type="SAM" id="Phobius"/>
    </source>
</evidence>
<evidence type="ECO:0000313" key="3">
    <source>
        <dbReference type="Proteomes" id="UP000626092"/>
    </source>
</evidence>
<organism evidence="2 3">
    <name type="scientific">Rhododendron simsii</name>
    <name type="common">Sims's rhododendron</name>
    <dbReference type="NCBI Taxonomy" id="118357"/>
    <lineage>
        <taxon>Eukaryota</taxon>
        <taxon>Viridiplantae</taxon>
        <taxon>Streptophyta</taxon>
        <taxon>Embryophyta</taxon>
        <taxon>Tracheophyta</taxon>
        <taxon>Spermatophyta</taxon>
        <taxon>Magnoliopsida</taxon>
        <taxon>eudicotyledons</taxon>
        <taxon>Gunneridae</taxon>
        <taxon>Pentapetalae</taxon>
        <taxon>asterids</taxon>
        <taxon>Ericales</taxon>
        <taxon>Ericaceae</taxon>
        <taxon>Ericoideae</taxon>
        <taxon>Rhodoreae</taxon>
        <taxon>Rhododendron</taxon>
    </lineage>
</organism>
<comment type="caution">
    <text evidence="2">The sequence shown here is derived from an EMBL/GenBank/DDBJ whole genome shotgun (WGS) entry which is preliminary data.</text>
</comment>
<dbReference type="EMBL" id="WJXA01000008">
    <property type="protein sequence ID" value="KAF7134646.1"/>
    <property type="molecule type" value="Genomic_DNA"/>
</dbReference>
<keyword evidence="1" id="KW-0472">Membrane</keyword>
<dbReference type="Proteomes" id="UP000626092">
    <property type="component" value="Unassembled WGS sequence"/>
</dbReference>
<keyword evidence="3" id="KW-1185">Reference proteome</keyword>
<proteinExistence type="predicted"/>
<reference evidence="2" key="1">
    <citation type="submission" date="2019-11" db="EMBL/GenBank/DDBJ databases">
        <authorList>
            <person name="Liu Y."/>
            <person name="Hou J."/>
            <person name="Li T.-Q."/>
            <person name="Guan C.-H."/>
            <person name="Wu X."/>
            <person name="Wu H.-Z."/>
            <person name="Ling F."/>
            <person name="Zhang R."/>
            <person name="Shi X.-G."/>
            <person name="Ren J.-P."/>
            <person name="Chen E.-F."/>
            <person name="Sun J.-M."/>
        </authorList>
    </citation>
    <scope>NUCLEOTIDE SEQUENCE</scope>
    <source>
        <strain evidence="2">Adult_tree_wgs_1</strain>
        <tissue evidence="2">Leaves</tissue>
    </source>
</reference>
<dbReference type="OrthoDB" id="497541at2759"/>
<keyword evidence="1" id="KW-0812">Transmembrane</keyword>
<gene>
    <name evidence="2" type="ORF">RHSIM_Rhsim08G0156500</name>
</gene>
<protein>
    <submittedName>
        <fullName evidence="2">Uncharacterized protein</fullName>
    </submittedName>
</protein>
<name>A0A834LDC2_RHOSS</name>
<dbReference type="AlphaFoldDB" id="A0A834LDC2"/>
<accession>A0A834LDC2</accession>